<proteinExistence type="predicted"/>
<dbReference type="EMBL" id="JARJCW010000079">
    <property type="protein sequence ID" value="KAJ7197181.1"/>
    <property type="molecule type" value="Genomic_DNA"/>
</dbReference>
<protein>
    <submittedName>
        <fullName evidence="2">Uncharacterized protein</fullName>
    </submittedName>
</protein>
<gene>
    <name evidence="2" type="ORF">GGX14DRAFT_471732</name>
</gene>
<sequence>MNHDNNEYLAFPDLSLRCFDADKCWPLSQQPWQSLLAPYPLLFPDQPPSPTDTCASFSSTSSCTPPPRPTHVVCNAPLVAPIPLPYHSPRFLQFELLPDIDEDLSRPPYTTRSRTAALKRKRTEDDSARQQKRRLSAPALHPPAPHAASRTRSSARTLPYQPRR</sequence>
<name>A0AAD6UXN5_9AGAR</name>
<feature type="compositionally biased region" description="Low complexity" evidence="1">
    <location>
        <begin position="51"/>
        <end position="63"/>
    </location>
</feature>
<evidence type="ECO:0000313" key="2">
    <source>
        <dbReference type="EMBL" id="KAJ7197181.1"/>
    </source>
</evidence>
<evidence type="ECO:0000313" key="3">
    <source>
        <dbReference type="Proteomes" id="UP001219525"/>
    </source>
</evidence>
<feature type="region of interest" description="Disordered" evidence="1">
    <location>
        <begin position="102"/>
        <end position="164"/>
    </location>
</feature>
<evidence type="ECO:0000256" key="1">
    <source>
        <dbReference type="SAM" id="MobiDB-lite"/>
    </source>
</evidence>
<dbReference type="Proteomes" id="UP001219525">
    <property type="component" value="Unassembled WGS sequence"/>
</dbReference>
<organism evidence="2 3">
    <name type="scientific">Mycena pura</name>
    <dbReference type="NCBI Taxonomy" id="153505"/>
    <lineage>
        <taxon>Eukaryota</taxon>
        <taxon>Fungi</taxon>
        <taxon>Dikarya</taxon>
        <taxon>Basidiomycota</taxon>
        <taxon>Agaricomycotina</taxon>
        <taxon>Agaricomycetes</taxon>
        <taxon>Agaricomycetidae</taxon>
        <taxon>Agaricales</taxon>
        <taxon>Marasmiineae</taxon>
        <taxon>Mycenaceae</taxon>
        <taxon>Mycena</taxon>
    </lineage>
</organism>
<keyword evidence="3" id="KW-1185">Reference proteome</keyword>
<accession>A0AAD6UXN5</accession>
<comment type="caution">
    <text evidence="2">The sequence shown here is derived from an EMBL/GenBank/DDBJ whole genome shotgun (WGS) entry which is preliminary data.</text>
</comment>
<feature type="region of interest" description="Disordered" evidence="1">
    <location>
        <begin position="50"/>
        <end position="69"/>
    </location>
</feature>
<dbReference type="AlphaFoldDB" id="A0AAD6UXN5"/>
<reference evidence="2" key="1">
    <citation type="submission" date="2023-03" db="EMBL/GenBank/DDBJ databases">
        <title>Massive genome expansion in bonnet fungi (Mycena s.s.) driven by repeated elements and novel gene families across ecological guilds.</title>
        <authorList>
            <consortium name="Lawrence Berkeley National Laboratory"/>
            <person name="Harder C.B."/>
            <person name="Miyauchi S."/>
            <person name="Viragh M."/>
            <person name="Kuo A."/>
            <person name="Thoen E."/>
            <person name="Andreopoulos B."/>
            <person name="Lu D."/>
            <person name="Skrede I."/>
            <person name="Drula E."/>
            <person name="Henrissat B."/>
            <person name="Morin E."/>
            <person name="Kohler A."/>
            <person name="Barry K."/>
            <person name="LaButti K."/>
            <person name="Morin E."/>
            <person name="Salamov A."/>
            <person name="Lipzen A."/>
            <person name="Mereny Z."/>
            <person name="Hegedus B."/>
            <person name="Baldrian P."/>
            <person name="Stursova M."/>
            <person name="Weitz H."/>
            <person name="Taylor A."/>
            <person name="Grigoriev I.V."/>
            <person name="Nagy L.G."/>
            <person name="Martin F."/>
            <person name="Kauserud H."/>
        </authorList>
    </citation>
    <scope>NUCLEOTIDE SEQUENCE</scope>
    <source>
        <strain evidence="2">9144</strain>
    </source>
</reference>